<dbReference type="EMBL" id="KQ971338">
    <property type="protein sequence ID" value="EFA01787.1"/>
    <property type="molecule type" value="Genomic_DNA"/>
</dbReference>
<dbReference type="InParanoid" id="D1ZZV9"/>
<accession>D1ZZV9</accession>
<proteinExistence type="predicted"/>
<dbReference type="AlphaFoldDB" id="D1ZZV9"/>
<evidence type="ECO:0000313" key="1">
    <source>
        <dbReference type="EMBL" id="EFA01787.1"/>
    </source>
</evidence>
<protein>
    <submittedName>
        <fullName evidence="1">Uncharacterized protein</fullName>
    </submittedName>
</protein>
<evidence type="ECO:0000313" key="2">
    <source>
        <dbReference type="Proteomes" id="UP000007266"/>
    </source>
</evidence>
<dbReference type="Proteomes" id="UP000007266">
    <property type="component" value="Linkage group 4"/>
</dbReference>
<reference evidence="1 2" key="2">
    <citation type="journal article" date="2010" name="Nucleic Acids Res.">
        <title>BeetleBase in 2010: revisions to provide comprehensive genomic information for Tribolium castaneum.</title>
        <authorList>
            <person name="Kim H.S."/>
            <person name="Murphy T."/>
            <person name="Xia J."/>
            <person name="Caragea D."/>
            <person name="Park Y."/>
            <person name="Beeman R.W."/>
            <person name="Lorenzen M.D."/>
            <person name="Butcher S."/>
            <person name="Manak J.R."/>
            <person name="Brown S.J."/>
        </authorList>
    </citation>
    <scope>GENOME REANNOTATION</scope>
    <source>
        <strain evidence="1 2">Georgia GA2</strain>
    </source>
</reference>
<reference evidence="1 2" key="1">
    <citation type="journal article" date="2008" name="Nature">
        <title>The genome of the model beetle and pest Tribolium castaneum.</title>
        <authorList>
            <consortium name="Tribolium Genome Sequencing Consortium"/>
            <person name="Richards S."/>
            <person name="Gibbs R.A."/>
            <person name="Weinstock G.M."/>
            <person name="Brown S.J."/>
            <person name="Denell R."/>
            <person name="Beeman R.W."/>
            <person name="Gibbs R."/>
            <person name="Beeman R.W."/>
            <person name="Brown S.J."/>
            <person name="Bucher G."/>
            <person name="Friedrich M."/>
            <person name="Grimmelikhuijzen C.J."/>
            <person name="Klingler M."/>
            <person name="Lorenzen M."/>
            <person name="Richards S."/>
            <person name="Roth S."/>
            <person name="Schroder R."/>
            <person name="Tautz D."/>
            <person name="Zdobnov E.M."/>
            <person name="Muzny D."/>
            <person name="Gibbs R.A."/>
            <person name="Weinstock G.M."/>
            <person name="Attaway T."/>
            <person name="Bell S."/>
            <person name="Buhay C.J."/>
            <person name="Chandrabose M.N."/>
            <person name="Chavez D."/>
            <person name="Clerk-Blankenburg K.P."/>
            <person name="Cree A."/>
            <person name="Dao M."/>
            <person name="Davis C."/>
            <person name="Chacko J."/>
            <person name="Dinh H."/>
            <person name="Dugan-Rocha S."/>
            <person name="Fowler G."/>
            <person name="Garner T.T."/>
            <person name="Garnes J."/>
            <person name="Gnirke A."/>
            <person name="Hawes A."/>
            <person name="Hernandez J."/>
            <person name="Hines S."/>
            <person name="Holder M."/>
            <person name="Hume J."/>
            <person name="Jhangiani S.N."/>
            <person name="Joshi V."/>
            <person name="Khan Z.M."/>
            <person name="Jackson L."/>
            <person name="Kovar C."/>
            <person name="Kowis A."/>
            <person name="Lee S."/>
            <person name="Lewis L.R."/>
            <person name="Margolis J."/>
            <person name="Morgan M."/>
            <person name="Nazareth L.V."/>
            <person name="Nguyen N."/>
            <person name="Okwuonu G."/>
            <person name="Parker D."/>
            <person name="Richards S."/>
            <person name="Ruiz S.J."/>
            <person name="Santibanez J."/>
            <person name="Savard J."/>
            <person name="Scherer S.E."/>
            <person name="Schneider B."/>
            <person name="Sodergren E."/>
            <person name="Tautz D."/>
            <person name="Vattahil S."/>
            <person name="Villasana D."/>
            <person name="White C.S."/>
            <person name="Wright R."/>
            <person name="Park Y."/>
            <person name="Beeman R.W."/>
            <person name="Lord J."/>
            <person name="Oppert B."/>
            <person name="Lorenzen M."/>
            <person name="Brown S."/>
            <person name="Wang L."/>
            <person name="Savard J."/>
            <person name="Tautz D."/>
            <person name="Richards S."/>
            <person name="Weinstock G."/>
            <person name="Gibbs R.A."/>
            <person name="Liu Y."/>
            <person name="Worley K."/>
            <person name="Weinstock G."/>
            <person name="Elsik C.G."/>
            <person name="Reese J.T."/>
            <person name="Elhaik E."/>
            <person name="Landan G."/>
            <person name="Graur D."/>
            <person name="Arensburger P."/>
            <person name="Atkinson P."/>
            <person name="Beeman R.W."/>
            <person name="Beidler J."/>
            <person name="Brown S.J."/>
            <person name="Demuth J.P."/>
            <person name="Drury D.W."/>
            <person name="Du Y.Z."/>
            <person name="Fujiwara H."/>
            <person name="Lorenzen M."/>
            <person name="Maselli V."/>
            <person name="Osanai M."/>
            <person name="Park Y."/>
            <person name="Robertson H.M."/>
            <person name="Tu Z."/>
            <person name="Wang J.J."/>
            <person name="Wang S."/>
            <person name="Richards S."/>
            <person name="Song H."/>
            <person name="Zhang L."/>
            <person name="Sodergren E."/>
            <person name="Werner D."/>
            <person name="Stanke M."/>
            <person name="Morgenstern B."/>
            <person name="Solovyev V."/>
            <person name="Kosarev P."/>
            <person name="Brown G."/>
            <person name="Chen H.C."/>
            <person name="Ermolaeva O."/>
            <person name="Hlavina W."/>
            <person name="Kapustin Y."/>
            <person name="Kiryutin B."/>
            <person name="Kitts P."/>
            <person name="Maglott D."/>
            <person name="Pruitt K."/>
            <person name="Sapojnikov V."/>
            <person name="Souvorov A."/>
            <person name="Mackey A.J."/>
            <person name="Waterhouse R.M."/>
            <person name="Wyder S."/>
            <person name="Zdobnov E.M."/>
            <person name="Zdobnov E.M."/>
            <person name="Wyder S."/>
            <person name="Kriventseva E.V."/>
            <person name="Kadowaki T."/>
            <person name="Bork P."/>
            <person name="Aranda M."/>
            <person name="Bao R."/>
            <person name="Beermann A."/>
            <person name="Berns N."/>
            <person name="Bolognesi R."/>
            <person name="Bonneton F."/>
            <person name="Bopp D."/>
            <person name="Brown S.J."/>
            <person name="Bucher G."/>
            <person name="Butts T."/>
            <person name="Chaumot A."/>
            <person name="Denell R.E."/>
            <person name="Ferrier D.E."/>
            <person name="Friedrich M."/>
            <person name="Gordon C.M."/>
            <person name="Jindra M."/>
            <person name="Klingler M."/>
            <person name="Lan Q."/>
            <person name="Lattorff H.M."/>
            <person name="Laudet V."/>
            <person name="von Levetsow C."/>
            <person name="Liu Z."/>
            <person name="Lutz R."/>
            <person name="Lynch J.A."/>
            <person name="da Fonseca R.N."/>
            <person name="Posnien N."/>
            <person name="Reuter R."/>
            <person name="Roth S."/>
            <person name="Savard J."/>
            <person name="Schinko J.B."/>
            <person name="Schmitt C."/>
            <person name="Schoppmeier M."/>
            <person name="Schroder R."/>
            <person name="Shippy T.D."/>
            <person name="Simonnet F."/>
            <person name="Marques-Souza H."/>
            <person name="Tautz D."/>
            <person name="Tomoyasu Y."/>
            <person name="Trauner J."/>
            <person name="Van der Zee M."/>
            <person name="Vervoort M."/>
            <person name="Wittkopp N."/>
            <person name="Wimmer E.A."/>
            <person name="Yang X."/>
            <person name="Jones A.K."/>
            <person name="Sattelle D.B."/>
            <person name="Ebert P.R."/>
            <person name="Nelson D."/>
            <person name="Scott J.G."/>
            <person name="Beeman R.W."/>
            <person name="Muthukrishnan S."/>
            <person name="Kramer K.J."/>
            <person name="Arakane Y."/>
            <person name="Beeman R.W."/>
            <person name="Zhu Q."/>
            <person name="Hogenkamp D."/>
            <person name="Dixit R."/>
            <person name="Oppert B."/>
            <person name="Jiang H."/>
            <person name="Zou Z."/>
            <person name="Marshall J."/>
            <person name="Elpidina E."/>
            <person name="Vinokurov K."/>
            <person name="Oppert C."/>
            <person name="Zou Z."/>
            <person name="Evans J."/>
            <person name="Lu Z."/>
            <person name="Zhao P."/>
            <person name="Sumathipala N."/>
            <person name="Altincicek B."/>
            <person name="Vilcinskas A."/>
            <person name="Williams M."/>
            <person name="Hultmark D."/>
            <person name="Hetru C."/>
            <person name="Jiang H."/>
            <person name="Grimmelikhuijzen C.J."/>
            <person name="Hauser F."/>
            <person name="Cazzamali G."/>
            <person name="Williamson M."/>
            <person name="Park Y."/>
            <person name="Li B."/>
            <person name="Tanaka Y."/>
            <person name="Predel R."/>
            <person name="Neupert S."/>
            <person name="Schachtner J."/>
            <person name="Verleyen P."/>
            <person name="Raible F."/>
            <person name="Bork P."/>
            <person name="Friedrich M."/>
            <person name="Walden K.K."/>
            <person name="Robertson H.M."/>
            <person name="Angeli S."/>
            <person name="Foret S."/>
            <person name="Bucher G."/>
            <person name="Schuetz S."/>
            <person name="Maleszka R."/>
            <person name="Wimmer E.A."/>
            <person name="Beeman R.W."/>
            <person name="Lorenzen M."/>
            <person name="Tomoyasu Y."/>
            <person name="Miller S.C."/>
            <person name="Grossmann D."/>
            <person name="Bucher G."/>
        </authorList>
    </citation>
    <scope>NUCLEOTIDE SEQUENCE [LARGE SCALE GENOMIC DNA]</scope>
    <source>
        <strain evidence="1 2">Georgia GA2</strain>
    </source>
</reference>
<dbReference type="HOGENOM" id="CLU_3144645_0_0_1"/>
<sequence>MTVAEIEPEETGAVRNNRDKAGSMILTMISEQVKTKGSNYPRKKHRKWL</sequence>
<gene>
    <name evidence="1" type="primary">GLEAN_07388</name>
    <name evidence="1" type="ORF">TcasGA2_TC007388</name>
</gene>
<name>D1ZZV9_TRICA</name>
<keyword evidence="2" id="KW-1185">Reference proteome</keyword>
<organism evidence="1 2">
    <name type="scientific">Tribolium castaneum</name>
    <name type="common">Red flour beetle</name>
    <dbReference type="NCBI Taxonomy" id="7070"/>
    <lineage>
        <taxon>Eukaryota</taxon>
        <taxon>Metazoa</taxon>
        <taxon>Ecdysozoa</taxon>
        <taxon>Arthropoda</taxon>
        <taxon>Hexapoda</taxon>
        <taxon>Insecta</taxon>
        <taxon>Pterygota</taxon>
        <taxon>Neoptera</taxon>
        <taxon>Endopterygota</taxon>
        <taxon>Coleoptera</taxon>
        <taxon>Polyphaga</taxon>
        <taxon>Cucujiformia</taxon>
        <taxon>Tenebrionidae</taxon>
        <taxon>Tenebrionidae incertae sedis</taxon>
        <taxon>Tribolium</taxon>
    </lineage>
</organism>